<keyword evidence="2" id="KW-0012">Acyltransferase</keyword>
<dbReference type="PANTHER" id="PTHR43877">
    <property type="entry name" value="AMINOALKYLPHOSPHONATE N-ACETYLTRANSFERASE-RELATED-RELATED"/>
    <property type="match status" value="1"/>
</dbReference>
<dbReference type="EMBL" id="QASN01000014">
    <property type="protein sequence ID" value="PTU74845.1"/>
    <property type="molecule type" value="Genomic_DNA"/>
</dbReference>
<dbReference type="OrthoDB" id="281808at2"/>
<keyword evidence="1 5" id="KW-0808">Transferase</keyword>
<organism evidence="5 6">
    <name type="scientific">Pseudomonas mangrovi</name>
    <dbReference type="NCBI Taxonomy" id="2161748"/>
    <lineage>
        <taxon>Bacteria</taxon>
        <taxon>Pseudomonadati</taxon>
        <taxon>Pseudomonadota</taxon>
        <taxon>Gammaproteobacteria</taxon>
        <taxon>Pseudomonadales</taxon>
        <taxon>Pseudomonadaceae</taxon>
        <taxon>Pseudomonas</taxon>
    </lineage>
</organism>
<dbReference type="InterPro" id="IPR000182">
    <property type="entry name" value="GNAT_dom"/>
</dbReference>
<name>A0A2T5PAV7_9PSED</name>
<evidence type="ECO:0000259" key="4">
    <source>
        <dbReference type="PROSITE" id="PS51186"/>
    </source>
</evidence>
<evidence type="ECO:0000256" key="2">
    <source>
        <dbReference type="ARBA" id="ARBA00023315"/>
    </source>
</evidence>
<feature type="region of interest" description="Disordered" evidence="3">
    <location>
        <begin position="1"/>
        <end position="31"/>
    </location>
</feature>
<proteinExistence type="predicted"/>
<dbReference type="Gene3D" id="3.40.630.30">
    <property type="match status" value="1"/>
</dbReference>
<dbReference type="InterPro" id="IPR050832">
    <property type="entry name" value="Bact_Acetyltransf"/>
</dbReference>
<dbReference type="PANTHER" id="PTHR43877:SF2">
    <property type="entry name" value="AMINOALKYLPHOSPHONATE N-ACETYLTRANSFERASE-RELATED"/>
    <property type="match status" value="1"/>
</dbReference>
<protein>
    <submittedName>
        <fullName evidence="5">GNAT family N-acetyltransferase</fullName>
    </submittedName>
</protein>
<dbReference type="CDD" id="cd04301">
    <property type="entry name" value="NAT_SF"/>
    <property type="match status" value="1"/>
</dbReference>
<dbReference type="AlphaFoldDB" id="A0A2T5PAV7"/>
<keyword evidence="6" id="KW-1185">Reference proteome</keyword>
<accession>A0A2T5PAV7</accession>
<gene>
    <name evidence="5" type="ORF">DBO85_08050</name>
</gene>
<feature type="compositionally biased region" description="Low complexity" evidence="3">
    <location>
        <begin position="9"/>
        <end position="22"/>
    </location>
</feature>
<sequence>MNRRPASCAQPAAPGSGPVAPGLRRPSTSTAETVLRPATEADVGAVTHCVTAAYEHYRARLGRMPAPMLQDYKEVIRRHEVFVALADQSLCGVVVLKRTEEGFLLDNVAVSPAAQGSGIGRRLLQLAEQRARAAGYDAIYLYTHEKMLENRALYARIGYEEFARRTERGLARVYLRKRLGPARLSPAC</sequence>
<evidence type="ECO:0000256" key="1">
    <source>
        <dbReference type="ARBA" id="ARBA00022679"/>
    </source>
</evidence>
<evidence type="ECO:0000256" key="3">
    <source>
        <dbReference type="SAM" id="MobiDB-lite"/>
    </source>
</evidence>
<evidence type="ECO:0000313" key="6">
    <source>
        <dbReference type="Proteomes" id="UP000244064"/>
    </source>
</evidence>
<comment type="caution">
    <text evidence="5">The sequence shown here is derived from an EMBL/GenBank/DDBJ whole genome shotgun (WGS) entry which is preliminary data.</text>
</comment>
<dbReference type="Pfam" id="PF00583">
    <property type="entry name" value="Acetyltransf_1"/>
    <property type="match status" value="1"/>
</dbReference>
<dbReference type="SUPFAM" id="SSF55729">
    <property type="entry name" value="Acyl-CoA N-acyltransferases (Nat)"/>
    <property type="match status" value="1"/>
</dbReference>
<feature type="domain" description="N-acetyltransferase" evidence="4">
    <location>
        <begin position="33"/>
        <end position="180"/>
    </location>
</feature>
<dbReference type="GO" id="GO:0016747">
    <property type="term" value="F:acyltransferase activity, transferring groups other than amino-acyl groups"/>
    <property type="evidence" value="ECO:0007669"/>
    <property type="project" value="InterPro"/>
</dbReference>
<reference evidence="5 6" key="1">
    <citation type="submission" date="2018-04" db="EMBL/GenBank/DDBJ databases">
        <title>Pseudomonas sp. nov., isolated from mangrove soil.</title>
        <authorList>
            <person name="Chen C."/>
        </authorList>
    </citation>
    <scope>NUCLEOTIDE SEQUENCE [LARGE SCALE GENOMIC DNA]</scope>
    <source>
        <strain evidence="5 6">TC-11</strain>
    </source>
</reference>
<dbReference type="Proteomes" id="UP000244064">
    <property type="component" value="Unassembled WGS sequence"/>
</dbReference>
<evidence type="ECO:0000313" key="5">
    <source>
        <dbReference type="EMBL" id="PTU74845.1"/>
    </source>
</evidence>
<dbReference type="PROSITE" id="PS51186">
    <property type="entry name" value="GNAT"/>
    <property type="match status" value="1"/>
</dbReference>
<dbReference type="InterPro" id="IPR016181">
    <property type="entry name" value="Acyl_CoA_acyltransferase"/>
</dbReference>